<accession>A0ACC2V9V4</accession>
<dbReference type="Proteomes" id="UP001227268">
    <property type="component" value="Unassembled WGS sequence"/>
</dbReference>
<evidence type="ECO:0000313" key="2">
    <source>
        <dbReference type="Proteomes" id="UP001227268"/>
    </source>
</evidence>
<sequence length="473" mass="51234">MAGFKFNMPGRHSADHKNHAVSTGPLGSTGETGSGKRRPTDKKRRNKMIASYLADWVLTIFLWVSRSLLSLWSHAVFETYDLTLLSRTDFSITDTSILHPFAIHERIPVWALALIAGVFPLVVILLTAAFYTRSFYDAQVGALGLALSLGLTVTLTDIIKITVGRPRPDLISRCQPPESYTSNPVHGLTTWHVCTRTDLLNDGFRSFPSGHASFGWCGMVYLALFLAAKMHVLNKRGYTFKSWILLIPIAAASLISVSRTMDYRHHATDVIAGGIIGTLMAWYAYRQFYPPLAAPNSHRPYSPRIAHEDAHITAEENPESMQDGDITNMQGTTKTGPILPVVQTASSSLSNGAGGSHGAYMRNAANLEPRTSIGDGVHQHQHDDSRFSRDDGGAYYTNATSPLIPAAAPHASHHYHPQSETTAAGGAPGVPFGYPPTTVPGRGGASLADPVEPYTASKDARARTTGQNGAMFV</sequence>
<proteinExistence type="predicted"/>
<name>A0ACC2V9V4_9TREE</name>
<organism evidence="1 2">
    <name type="scientific">Naganishia friedmannii</name>
    <dbReference type="NCBI Taxonomy" id="89922"/>
    <lineage>
        <taxon>Eukaryota</taxon>
        <taxon>Fungi</taxon>
        <taxon>Dikarya</taxon>
        <taxon>Basidiomycota</taxon>
        <taxon>Agaricomycotina</taxon>
        <taxon>Tremellomycetes</taxon>
        <taxon>Filobasidiales</taxon>
        <taxon>Filobasidiaceae</taxon>
        <taxon>Naganishia</taxon>
    </lineage>
</organism>
<protein>
    <submittedName>
        <fullName evidence="1">Uncharacterized protein</fullName>
    </submittedName>
</protein>
<reference evidence="1" key="1">
    <citation type="submission" date="2023-04" db="EMBL/GenBank/DDBJ databases">
        <title>Draft Genome sequencing of Naganishia species isolated from polar environments using Oxford Nanopore Technology.</title>
        <authorList>
            <person name="Leo P."/>
            <person name="Venkateswaran K."/>
        </authorList>
    </citation>
    <scope>NUCLEOTIDE SEQUENCE</scope>
    <source>
        <strain evidence="1">MNA-CCFEE 5423</strain>
    </source>
</reference>
<dbReference type="EMBL" id="JASBWT010000020">
    <property type="protein sequence ID" value="KAJ9095959.1"/>
    <property type="molecule type" value="Genomic_DNA"/>
</dbReference>
<keyword evidence="2" id="KW-1185">Reference proteome</keyword>
<gene>
    <name evidence="1" type="ORF">QFC21_005321</name>
</gene>
<evidence type="ECO:0000313" key="1">
    <source>
        <dbReference type="EMBL" id="KAJ9095959.1"/>
    </source>
</evidence>
<comment type="caution">
    <text evidence="1">The sequence shown here is derived from an EMBL/GenBank/DDBJ whole genome shotgun (WGS) entry which is preliminary data.</text>
</comment>